<dbReference type="AlphaFoldDB" id="A0A656HL58"/>
<dbReference type="Proteomes" id="UP000005317">
    <property type="component" value="Unassembled WGS sequence"/>
</dbReference>
<evidence type="ECO:0000313" key="3">
    <source>
        <dbReference type="Proteomes" id="UP000005317"/>
    </source>
</evidence>
<dbReference type="InterPro" id="IPR002559">
    <property type="entry name" value="Transposase_11"/>
</dbReference>
<evidence type="ECO:0000259" key="1">
    <source>
        <dbReference type="Pfam" id="PF01609"/>
    </source>
</evidence>
<reference evidence="3" key="1">
    <citation type="journal article" date="2011" name="Stand. Genomic Sci.">
        <title>Genome sequence of the filamentous, gliding Thiothrix nivea neotype strain (JP2(T)).</title>
        <authorList>
            <person name="Lapidus A."/>
            <person name="Nolan M."/>
            <person name="Lucas S."/>
            <person name="Glavina Del Rio T."/>
            <person name="Tice H."/>
            <person name="Cheng J.F."/>
            <person name="Tapia R."/>
            <person name="Han C."/>
            <person name="Goodwin L."/>
            <person name="Pitluck S."/>
            <person name="Liolios K."/>
            <person name="Pagani I."/>
            <person name="Ivanova N."/>
            <person name="Huntemann M."/>
            <person name="Mavromatis K."/>
            <person name="Mikhailova N."/>
            <person name="Pati A."/>
            <person name="Chen A."/>
            <person name="Palaniappan K."/>
            <person name="Land M."/>
            <person name="Brambilla E.M."/>
            <person name="Rohde M."/>
            <person name="Abt B."/>
            <person name="Verbarg S."/>
            <person name="Goker M."/>
            <person name="Bristow J."/>
            <person name="Eisen J.A."/>
            <person name="Markowitz V."/>
            <person name="Hugenholtz P."/>
            <person name="Kyrpides N.C."/>
            <person name="Klenk H.P."/>
            <person name="Woyke T."/>
        </authorList>
    </citation>
    <scope>NUCLEOTIDE SEQUENCE [LARGE SCALE GENOMIC DNA]</scope>
    <source>
        <strain evidence="3">ATCC 35100 / DSM 5205 / JP2</strain>
    </source>
</reference>
<gene>
    <name evidence="2" type="ORF">Thini_3744</name>
</gene>
<evidence type="ECO:0000313" key="2">
    <source>
        <dbReference type="EMBL" id="EIJ36246.1"/>
    </source>
</evidence>
<proteinExistence type="predicted"/>
<dbReference type="InterPro" id="IPR012337">
    <property type="entry name" value="RNaseH-like_sf"/>
</dbReference>
<dbReference type="GO" id="GO:0003677">
    <property type="term" value="F:DNA binding"/>
    <property type="evidence" value="ECO:0007669"/>
    <property type="project" value="InterPro"/>
</dbReference>
<dbReference type="EMBL" id="JH651384">
    <property type="protein sequence ID" value="EIJ36246.1"/>
    <property type="molecule type" value="Genomic_DNA"/>
</dbReference>
<dbReference type="Pfam" id="PF01609">
    <property type="entry name" value="DDE_Tnp_1"/>
    <property type="match status" value="1"/>
</dbReference>
<feature type="domain" description="Transposase IS4-like" evidence="1">
    <location>
        <begin position="96"/>
        <end position="298"/>
    </location>
</feature>
<accession>A0A656HL58</accession>
<dbReference type="GO" id="GO:0004803">
    <property type="term" value="F:transposase activity"/>
    <property type="evidence" value="ECO:0007669"/>
    <property type="project" value="InterPro"/>
</dbReference>
<name>A0A656HL58_THINJ</name>
<keyword evidence="3" id="KW-1185">Reference proteome</keyword>
<sequence length="348" mass="40520">MIRRPKRPPTANCTLPMYMGFLMSEPKSSTCTRLSEVMGISHDSVNRFLLREAYEPKDLFNEASRLLNLVGGTLNVDDSTLDKPYSQHMELVGHFWSGKHHRVVKGLNLITLYYSDPQGRSLPVNYRVYDKAEGKTKNDYFLDMLEDVLAWGLQPAFMTGDSWYSCVGNLKTVRNHRMGFLFAVESNRRVSTEKGSWVQVQKLDIPADGLRVWLREFGEVKLFRTQLKDQLRHYVVFLPNADAYDTFQQADFQTLHDQHWQIEQYHRMIKQVCHIEKFQVRGNVPIRNHIFAALCSYVHLQQMQFVDIISNAYQWQRDLYTDAVAAFVSRFMQGKQHLNPQFQAAVNA</sequence>
<dbReference type="SUPFAM" id="SSF53098">
    <property type="entry name" value="Ribonuclease H-like"/>
    <property type="match status" value="1"/>
</dbReference>
<organism evidence="2 3">
    <name type="scientific">Thiothrix nivea (strain ATCC 35100 / DSM 5205 / JP2)</name>
    <dbReference type="NCBI Taxonomy" id="870187"/>
    <lineage>
        <taxon>Bacteria</taxon>
        <taxon>Pseudomonadati</taxon>
        <taxon>Pseudomonadota</taxon>
        <taxon>Gammaproteobacteria</taxon>
        <taxon>Thiotrichales</taxon>
        <taxon>Thiotrichaceae</taxon>
        <taxon>Thiothrix</taxon>
    </lineage>
</organism>
<protein>
    <submittedName>
        <fullName evidence="2">Transposase IS4 family protein</fullName>
    </submittedName>
</protein>
<dbReference type="GO" id="GO:0006313">
    <property type="term" value="P:DNA transposition"/>
    <property type="evidence" value="ECO:0007669"/>
    <property type="project" value="InterPro"/>
</dbReference>